<keyword evidence="4 5" id="KW-0067">ATP-binding</keyword>
<dbReference type="Gene3D" id="2.80.10.50">
    <property type="match status" value="1"/>
</dbReference>
<dbReference type="RefSeq" id="WP_167981748.1">
    <property type="nucleotide sequence ID" value="NZ_JAATEJ010000003.1"/>
</dbReference>
<evidence type="ECO:0000259" key="7">
    <source>
        <dbReference type="PROSITE" id="PS50011"/>
    </source>
</evidence>
<dbReference type="PROSITE" id="PS50231">
    <property type="entry name" value="RICIN_B_LECTIN"/>
    <property type="match status" value="1"/>
</dbReference>
<keyword evidence="1" id="KW-0808">Transferase</keyword>
<gene>
    <name evidence="8" type="ORF">HCN08_05540</name>
</gene>
<feature type="domain" description="Protein kinase" evidence="7">
    <location>
        <begin position="41"/>
        <end position="297"/>
    </location>
</feature>
<protein>
    <submittedName>
        <fullName evidence="8">Protein kinase</fullName>
    </submittedName>
</protein>
<name>A0ABX0ZGD6_9ACTN</name>
<evidence type="ECO:0000256" key="6">
    <source>
        <dbReference type="SAM" id="MobiDB-lite"/>
    </source>
</evidence>
<dbReference type="InterPro" id="IPR017441">
    <property type="entry name" value="Protein_kinase_ATP_BS"/>
</dbReference>
<feature type="region of interest" description="Disordered" evidence="6">
    <location>
        <begin position="334"/>
        <end position="413"/>
    </location>
</feature>
<evidence type="ECO:0000256" key="5">
    <source>
        <dbReference type="PROSITE-ProRule" id="PRU10141"/>
    </source>
</evidence>
<dbReference type="SUPFAM" id="SSF56112">
    <property type="entry name" value="Protein kinase-like (PK-like)"/>
    <property type="match status" value="1"/>
</dbReference>
<reference evidence="8 9" key="1">
    <citation type="submission" date="2020-03" db="EMBL/GenBank/DDBJ databases">
        <title>WGS of actinomycetes isolated from Thailand.</title>
        <authorList>
            <person name="Thawai C."/>
        </authorList>
    </citation>
    <scope>NUCLEOTIDE SEQUENCE [LARGE SCALE GENOMIC DNA]</scope>
    <source>
        <strain evidence="8 9">PRB2-1</strain>
    </source>
</reference>
<dbReference type="SMART" id="SM00220">
    <property type="entry name" value="S_TKc"/>
    <property type="match status" value="1"/>
</dbReference>
<evidence type="ECO:0000256" key="4">
    <source>
        <dbReference type="ARBA" id="ARBA00022840"/>
    </source>
</evidence>
<evidence type="ECO:0000256" key="1">
    <source>
        <dbReference type="ARBA" id="ARBA00022679"/>
    </source>
</evidence>
<dbReference type="Pfam" id="PF00652">
    <property type="entry name" value="Ricin_B_lectin"/>
    <property type="match status" value="1"/>
</dbReference>
<keyword evidence="2 5" id="KW-0547">Nucleotide-binding</keyword>
<dbReference type="SUPFAM" id="SSF50370">
    <property type="entry name" value="Ricin B-like lectins"/>
    <property type="match status" value="1"/>
</dbReference>
<proteinExistence type="predicted"/>
<dbReference type="Gene3D" id="3.30.200.20">
    <property type="entry name" value="Phosphorylase Kinase, domain 1"/>
    <property type="match status" value="1"/>
</dbReference>
<evidence type="ECO:0000313" key="9">
    <source>
        <dbReference type="Proteomes" id="UP000734511"/>
    </source>
</evidence>
<feature type="binding site" evidence="5">
    <location>
        <position position="68"/>
    </location>
    <ligand>
        <name>ATP</name>
        <dbReference type="ChEBI" id="CHEBI:30616"/>
    </ligand>
</feature>
<dbReference type="InterPro" id="IPR035992">
    <property type="entry name" value="Ricin_B-like_lectins"/>
</dbReference>
<dbReference type="Gene3D" id="1.10.510.10">
    <property type="entry name" value="Transferase(Phosphotransferase) domain 1"/>
    <property type="match status" value="1"/>
</dbReference>
<dbReference type="CDD" id="cd23415">
    <property type="entry name" value="beta-trefoil_Ricin_AH"/>
    <property type="match status" value="1"/>
</dbReference>
<comment type="caution">
    <text evidence="8">The sequence shown here is derived from an EMBL/GenBank/DDBJ whole genome shotgun (WGS) entry which is preliminary data.</text>
</comment>
<feature type="compositionally biased region" description="Low complexity" evidence="6">
    <location>
        <begin position="356"/>
        <end position="368"/>
    </location>
</feature>
<dbReference type="InterPro" id="IPR000772">
    <property type="entry name" value="Ricin_B_lectin"/>
</dbReference>
<dbReference type="InterPro" id="IPR011009">
    <property type="entry name" value="Kinase-like_dom_sf"/>
</dbReference>
<dbReference type="PANTHER" id="PTHR43289">
    <property type="entry name" value="MITOGEN-ACTIVATED PROTEIN KINASE KINASE KINASE 20-RELATED"/>
    <property type="match status" value="1"/>
</dbReference>
<dbReference type="InterPro" id="IPR000719">
    <property type="entry name" value="Prot_kinase_dom"/>
</dbReference>
<dbReference type="CDD" id="cd14014">
    <property type="entry name" value="STKc_PknB_like"/>
    <property type="match status" value="1"/>
</dbReference>
<evidence type="ECO:0000313" key="8">
    <source>
        <dbReference type="EMBL" id="NJP42875.1"/>
    </source>
</evidence>
<dbReference type="GO" id="GO:0016301">
    <property type="term" value="F:kinase activity"/>
    <property type="evidence" value="ECO:0007669"/>
    <property type="project" value="UniProtKB-KW"/>
</dbReference>
<dbReference type="Proteomes" id="UP000734511">
    <property type="component" value="Unassembled WGS sequence"/>
</dbReference>
<keyword evidence="9" id="KW-1185">Reference proteome</keyword>
<feature type="region of interest" description="Disordered" evidence="6">
    <location>
        <begin position="498"/>
        <end position="595"/>
    </location>
</feature>
<dbReference type="PROSITE" id="PS00107">
    <property type="entry name" value="PROTEIN_KINASE_ATP"/>
    <property type="match status" value="1"/>
</dbReference>
<dbReference type="EMBL" id="JAATEJ010000003">
    <property type="protein sequence ID" value="NJP42875.1"/>
    <property type="molecule type" value="Genomic_DNA"/>
</dbReference>
<feature type="compositionally biased region" description="Low complexity" evidence="6">
    <location>
        <begin position="505"/>
        <end position="582"/>
    </location>
</feature>
<sequence length="708" mass="70581">MTEHGAEARNAEQHQADREFDLAGSGASALKVEDPARIGDIPLLGRLGSGGMGRVYLGLVGGEYAAVKQVHPHFAEDPMFLRRFGRELDNLARLPGDVTAPLLDSDRDARPPWCATAYVPGLTLGQALDLHRRPLPVPAVWLLLRHLAVGLCGVHDLGMVHRDLKPSNVMLTPEGATLIDFGIARAAEQSHLTGTVTVVGTPAYMSPEQAAASKDLTPATDVFALGSLLTYAATGRPPFGEGAGLEVLYRIVHSEPDLDELRSVDGALADVVASCLDNDPAARPTARELAELARERLAGLAGAMSAAGAQVAGGGRAGEAGVDAGRDERGAITAEGSAGSAGTPDPDSPGAGEPTVAVHADAAASAAHGPGPGKLAAAVPEAPAASAPSSPGAGELAAPHPAPDAQSPSGRELPGWPVAVMAALAERAGFVARARPTASQLGAGAASAVNATPPVTVAVPPARKPRRRRRVALLIAVPVVLAAGTPVLLQLLPDSAPDHAAAEGGPRTAASAPRTPGAPPAASTTAPGQSPARIPAVVAAPPSPAARGAGRADGTAAAADPSSSGTPTSPGTATAPAAPSAPGDDDNPHAYQSGSQGSCLRAAGLGKGVTLGSCGGDAAMWTMTAVPGGYHLVNKATAQCLQAGGFADSALQASCSASGLQTWYATAGDGLAEASDAKCLAVTGLGAVLTGIGTQECDGSPAQVWRRR</sequence>
<dbReference type="InterPro" id="IPR008271">
    <property type="entry name" value="Ser/Thr_kinase_AS"/>
</dbReference>
<dbReference type="PANTHER" id="PTHR43289:SF34">
    <property type="entry name" value="SERINE_THREONINE-PROTEIN KINASE YBDM-RELATED"/>
    <property type="match status" value="1"/>
</dbReference>
<evidence type="ECO:0000256" key="2">
    <source>
        <dbReference type="ARBA" id="ARBA00022741"/>
    </source>
</evidence>
<dbReference type="PROSITE" id="PS00108">
    <property type="entry name" value="PROTEIN_KINASE_ST"/>
    <property type="match status" value="1"/>
</dbReference>
<dbReference type="Pfam" id="PF00069">
    <property type="entry name" value="Pkinase"/>
    <property type="match status" value="1"/>
</dbReference>
<accession>A0ABX0ZGD6</accession>
<keyword evidence="3 8" id="KW-0418">Kinase</keyword>
<dbReference type="PROSITE" id="PS50011">
    <property type="entry name" value="PROTEIN_KINASE_DOM"/>
    <property type="match status" value="1"/>
</dbReference>
<feature type="compositionally biased region" description="Low complexity" evidence="6">
    <location>
        <begin position="375"/>
        <end position="399"/>
    </location>
</feature>
<evidence type="ECO:0000256" key="3">
    <source>
        <dbReference type="ARBA" id="ARBA00022777"/>
    </source>
</evidence>
<organism evidence="8 9">
    <name type="scientific">Actinacidiphila epipremni</name>
    <dbReference type="NCBI Taxonomy" id="2053013"/>
    <lineage>
        <taxon>Bacteria</taxon>
        <taxon>Bacillati</taxon>
        <taxon>Actinomycetota</taxon>
        <taxon>Actinomycetes</taxon>
        <taxon>Kitasatosporales</taxon>
        <taxon>Streptomycetaceae</taxon>
        <taxon>Actinacidiphila</taxon>
    </lineage>
</organism>